<dbReference type="InterPro" id="IPR046884">
    <property type="entry name" value="MnmA-like_central"/>
</dbReference>
<evidence type="ECO:0000256" key="6">
    <source>
        <dbReference type="ARBA" id="ARBA00022694"/>
    </source>
</evidence>
<dbReference type="Pfam" id="PF20259">
    <property type="entry name" value="tRNA_Me_trans_M"/>
    <property type="match status" value="1"/>
</dbReference>
<dbReference type="RefSeq" id="XP_003060003.1">
    <property type="nucleotide sequence ID" value="XM_003059957.1"/>
</dbReference>
<dbReference type="GO" id="GO:0002143">
    <property type="term" value="P:tRNA wobble position uridine thiolation"/>
    <property type="evidence" value="ECO:0007669"/>
    <property type="project" value="TreeGrafter"/>
</dbReference>
<dbReference type="NCBIfam" id="TIGR00420">
    <property type="entry name" value="trmU"/>
    <property type="match status" value="1"/>
</dbReference>
<comment type="catalytic activity">
    <reaction evidence="11">
        <text>5-taurinomethyluridine(34) in tRNA + S-sulfanyl-L-cysteinyl-[protein] + AH2 + ATP = 5-taurinomethyl-2-thiouridine(34) in tRNA + L-cysteinyl-[protein] + A + AMP + diphosphate + H(+)</text>
        <dbReference type="Rhea" id="RHEA:47040"/>
        <dbReference type="Rhea" id="RHEA-COMP:10131"/>
        <dbReference type="Rhea" id="RHEA-COMP:11726"/>
        <dbReference type="Rhea" id="RHEA-COMP:11732"/>
        <dbReference type="Rhea" id="RHEA-COMP:11733"/>
        <dbReference type="ChEBI" id="CHEBI:13193"/>
        <dbReference type="ChEBI" id="CHEBI:15378"/>
        <dbReference type="ChEBI" id="CHEBI:17499"/>
        <dbReference type="ChEBI" id="CHEBI:29950"/>
        <dbReference type="ChEBI" id="CHEBI:30616"/>
        <dbReference type="ChEBI" id="CHEBI:33019"/>
        <dbReference type="ChEBI" id="CHEBI:61963"/>
        <dbReference type="ChEBI" id="CHEBI:87171"/>
        <dbReference type="ChEBI" id="CHEBI:87172"/>
        <dbReference type="ChEBI" id="CHEBI:456215"/>
        <dbReference type="EC" id="2.8.1.14"/>
    </reaction>
</comment>
<keyword evidence="6" id="KW-0819">tRNA processing</keyword>
<dbReference type="GO" id="GO:0061708">
    <property type="term" value="F:tRNA-5-taurinomethyluridine 2-sulfurtransferase"/>
    <property type="evidence" value="ECO:0007669"/>
    <property type="project" value="UniProtKB-EC"/>
</dbReference>
<evidence type="ECO:0000313" key="14">
    <source>
        <dbReference type="Proteomes" id="UP000001876"/>
    </source>
</evidence>
<evidence type="ECO:0000256" key="7">
    <source>
        <dbReference type="ARBA" id="ARBA00022741"/>
    </source>
</evidence>
<dbReference type="EC" id="2.8.1.14" evidence="3"/>
<dbReference type="EMBL" id="GG663741">
    <property type="protein sequence ID" value="EEH55955.1"/>
    <property type="molecule type" value="Genomic_DNA"/>
</dbReference>
<dbReference type="PROSITE" id="PS50206">
    <property type="entry name" value="RHODANESE_3"/>
    <property type="match status" value="1"/>
</dbReference>
<feature type="non-terminal residue" evidence="13">
    <location>
        <position position="1"/>
    </location>
</feature>
<evidence type="ECO:0000259" key="12">
    <source>
        <dbReference type="PROSITE" id="PS50206"/>
    </source>
</evidence>
<dbReference type="InterPro" id="IPR004506">
    <property type="entry name" value="MnmA-like"/>
</dbReference>
<evidence type="ECO:0000256" key="8">
    <source>
        <dbReference type="ARBA" id="ARBA00022840"/>
    </source>
</evidence>
<dbReference type="PANTHER" id="PTHR11933:SF5">
    <property type="entry name" value="MITOCHONDRIAL TRNA-SPECIFIC 2-THIOURIDYLASE 1"/>
    <property type="match status" value="1"/>
</dbReference>
<comment type="similarity">
    <text evidence="2">Belongs to the MnmA/TRMU family.</text>
</comment>
<dbReference type="OMA" id="LFMRNWN"/>
<dbReference type="eggNOG" id="KOG2805">
    <property type="taxonomic scope" value="Eukaryota"/>
</dbReference>
<name>C1MWY7_MICPC</name>
<accession>C1MWY7</accession>
<proteinExistence type="inferred from homology"/>
<evidence type="ECO:0000256" key="9">
    <source>
        <dbReference type="ARBA" id="ARBA00022884"/>
    </source>
</evidence>
<organism evidence="14">
    <name type="scientific">Micromonas pusilla (strain CCMP1545)</name>
    <name type="common">Picoplanktonic green alga</name>
    <dbReference type="NCBI Taxonomy" id="564608"/>
    <lineage>
        <taxon>Eukaryota</taxon>
        <taxon>Viridiplantae</taxon>
        <taxon>Chlorophyta</taxon>
        <taxon>Mamiellophyceae</taxon>
        <taxon>Mamiellales</taxon>
        <taxon>Mamiellaceae</taxon>
        <taxon>Micromonas</taxon>
    </lineage>
</organism>
<dbReference type="KEGG" id="mpp:MICPUCDRAFT_4302"/>
<evidence type="ECO:0000256" key="1">
    <source>
        <dbReference type="ARBA" id="ARBA00003986"/>
    </source>
</evidence>
<keyword evidence="9" id="KW-0694">RNA-binding</keyword>
<evidence type="ECO:0000256" key="4">
    <source>
        <dbReference type="ARBA" id="ARBA00022555"/>
    </source>
</evidence>
<keyword evidence="10" id="KW-1015">Disulfide bond</keyword>
<evidence type="ECO:0000313" key="13">
    <source>
        <dbReference type="EMBL" id="EEH55955.1"/>
    </source>
</evidence>
<protein>
    <recommendedName>
        <fullName evidence="3">tRNA-5-taurinomethyluridine 2-sulfurtransferase</fullName>
        <ecNumber evidence="3">2.8.1.14</ecNumber>
    </recommendedName>
</protein>
<evidence type="ECO:0000256" key="5">
    <source>
        <dbReference type="ARBA" id="ARBA00022679"/>
    </source>
</evidence>
<dbReference type="GO" id="GO:0005524">
    <property type="term" value="F:ATP binding"/>
    <property type="evidence" value="ECO:0007669"/>
    <property type="project" value="UniProtKB-KW"/>
</dbReference>
<evidence type="ECO:0000256" key="2">
    <source>
        <dbReference type="ARBA" id="ARBA00006191"/>
    </source>
</evidence>
<evidence type="ECO:0000256" key="10">
    <source>
        <dbReference type="ARBA" id="ARBA00023157"/>
    </source>
</evidence>
<feature type="domain" description="Rhodanese" evidence="12">
    <location>
        <begin position="6"/>
        <end position="45"/>
    </location>
</feature>
<keyword evidence="14" id="KW-1185">Reference proteome</keyword>
<keyword evidence="8" id="KW-0067">ATP-binding</keyword>
<feature type="non-terminal residue" evidence="13">
    <location>
        <position position="311"/>
    </location>
</feature>
<dbReference type="Proteomes" id="UP000001876">
    <property type="component" value="Unassembled WGS sequence"/>
</dbReference>
<comment type="function">
    <text evidence="1">Catalyzes the 2-thiolation of uridine at the wobble position (U34) of mitochondrial tRNA(Lys), tRNA(Glu) and tRNA(Gln). Required for the formation of 5-taurinomethyl-2-thiouridine (tm5s2U) of mitochondrial tRNA(Lys), tRNA(Glu), and tRNA(Gln) at the wobble position. ATP is required to activate the C2 atom of the wobble base.</text>
</comment>
<dbReference type="AlphaFoldDB" id="C1MWY7"/>
<keyword evidence="4" id="KW-0820">tRNA-binding</keyword>
<sequence length="311" mass="33269">IAVGISGGVDSAVTAWILKRAGYDVVGVLMRNWDEAEETGGECAFEKDQRDAAAVARSVGIELREVDFVKEYWHAVFQPFLRDFDGGASTPNPDLACNRHIKFGSLLKHCLLDVKADVLCTGHYAKIVRGPNGVFCLHTAEDKEKDQSYFLASVKQEALRNACFPLGWLTKTEVRAIAAGPAKLPSAVTSRRSSRGICFIGRKKNFGEFVHEYLPEEGRTSEASATDSDAASGAFVSVVDGAVVGAHKGLARYTCGQGARVGGASAPWFVVGKDSRAGVTNVYVAPGSDHPALFVATAAVARCFWVEGKLP</sequence>
<dbReference type="STRING" id="564608.C1MWY7"/>
<dbReference type="InterPro" id="IPR023382">
    <property type="entry name" value="MnmA-like_central_sf"/>
</dbReference>
<dbReference type="InterPro" id="IPR014729">
    <property type="entry name" value="Rossmann-like_a/b/a_fold"/>
</dbReference>
<gene>
    <name evidence="13" type="ORF">MICPUCDRAFT_4302</name>
</gene>
<dbReference type="OrthoDB" id="3685at2759"/>
<evidence type="ECO:0000256" key="3">
    <source>
        <dbReference type="ARBA" id="ARBA00011953"/>
    </source>
</evidence>
<dbReference type="Gene3D" id="2.30.30.280">
    <property type="entry name" value="Adenine nucleotide alpha hydrolases-like domains"/>
    <property type="match status" value="1"/>
</dbReference>
<dbReference type="GeneID" id="9685092"/>
<dbReference type="Pfam" id="PF03054">
    <property type="entry name" value="tRNA_Me_trans"/>
    <property type="match status" value="1"/>
</dbReference>
<reference evidence="13 14" key="1">
    <citation type="journal article" date="2009" name="Science">
        <title>Green evolution and dynamic adaptations revealed by genomes of the marine picoeukaryotes Micromonas.</title>
        <authorList>
            <person name="Worden A.Z."/>
            <person name="Lee J.H."/>
            <person name="Mock T."/>
            <person name="Rouze P."/>
            <person name="Simmons M.P."/>
            <person name="Aerts A.L."/>
            <person name="Allen A.E."/>
            <person name="Cuvelier M.L."/>
            <person name="Derelle E."/>
            <person name="Everett M.V."/>
            <person name="Foulon E."/>
            <person name="Grimwood J."/>
            <person name="Gundlach H."/>
            <person name="Henrissat B."/>
            <person name="Napoli C."/>
            <person name="McDonald S.M."/>
            <person name="Parker M.S."/>
            <person name="Rombauts S."/>
            <person name="Salamov A."/>
            <person name="Von Dassow P."/>
            <person name="Badger J.H."/>
            <person name="Coutinho P.M."/>
            <person name="Demir E."/>
            <person name="Dubchak I."/>
            <person name="Gentemann C."/>
            <person name="Eikrem W."/>
            <person name="Gready J.E."/>
            <person name="John U."/>
            <person name="Lanier W."/>
            <person name="Lindquist E.A."/>
            <person name="Lucas S."/>
            <person name="Mayer K.F."/>
            <person name="Moreau H."/>
            <person name="Not F."/>
            <person name="Otillar R."/>
            <person name="Panaud O."/>
            <person name="Pangilinan J."/>
            <person name="Paulsen I."/>
            <person name="Piegu B."/>
            <person name="Poliakov A."/>
            <person name="Robbens S."/>
            <person name="Schmutz J."/>
            <person name="Toulza E."/>
            <person name="Wyss T."/>
            <person name="Zelensky A."/>
            <person name="Zhou K."/>
            <person name="Armbrust E.V."/>
            <person name="Bhattacharya D."/>
            <person name="Goodenough U.W."/>
            <person name="Van de Peer Y."/>
            <person name="Grigoriev I.V."/>
        </authorList>
    </citation>
    <scope>NUCLEOTIDE SEQUENCE [LARGE SCALE GENOMIC DNA]</scope>
    <source>
        <strain evidence="13 14">CCMP1545</strain>
    </source>
</reference>
<keyword evidence="7" id="KW-0547">Nucleotide-binding</keyword>
<dbReference type="CDD" id="cd01998">
    <property type="entry name" value="MnmA_TRMU-like"/>
    <property type="match status" value="1"/>
</dbReference>
<dbReference type="InterPro" id="IPR001763">
    <property type="entry name" value="Rhodanese-like_dom"/>
</dbReference>
<evidence type="ECO:0000256" key="11">
    <source>
        <dbReference type="ARBA" id="ARBA00049564"/>
    </source>
</evidence>
<dbReference type="Gene3D" id="3.40.50.620">
    <property type="entry name" value="HUPs"/>
    <property type="match status" value="1"/>
</dbReference>
<dbReference type="GO" id="GO:0000049">
    <property type="term" value="F:tRNA binding"/>
    <property type="evidence" value="ECO:0007669"/>
    <property type="project" value="UniProtKB-KW"/>
</dbReference>
<dbReference type="SUPFAM" id="SSF52402">
    <property type="entry name" value="Adenine nucleotide alpha hydrolases-like"/>
    <property type="match status" value="1"/>
</dbReference>
<dbReference type="PANTHER" id="PTHR11933">
    <property type="entry name" value="TRNA 5-METHYLAMINOMETHYL-2-THIOURIDYLATE -METHYLTRANSFERASE"/>
    <property type="match status" value="1"/>
</dbReference>
<keyword evidence="5" id="KW-0808">Transferase</keyword>